<protein>
    <submittedName>
        <fullName evidence="1">Uncharacterized protein</fullName>
    </submittedName>
</protein>
<accession>A0A8D9BSQ2</accession>
<reference evidence="1" key="1">
    <citation type="submission" date="2021-05" db="EMBL/GenBank/DDBJ databases">
        <authorList>
            <person name="Alioto T."/>
            <person name="Alioto T."/>
            <person name="Gomez Garrido J."/>
        </authorList>
    </citation>
    <scope>NUCLEOTIDE SEQUENCE</scope>
</reference>
<dbReference type="AlphaFoldDB" id="A0A8D9BSQ2"/>
<organism evidence="1">
    <name type="scientific">Cacopsylla melanoneura</name>
    <dbReference type="NCBI Taxonomy" id="428564"/>
    <lineage>
        <taxon>Eukaryota</taxon>
        <taxon>Metazoa</taxon>
        <taxon>Ecdysozoa</taxon>
        <taxon>Arthropoda</taxon>
        <taxon>Hexapoda</taxon>
        <taxon>Insecta</taxon>
        <taxon>Pterygota</taxon>
        <taxon>Neoptera</taxon>
        <taxon>Paraneoptera</taxon>
        <taxon>Hemiptera</taxon>
        <taxon>Sternorrhyncha</taxon>
        <taxon>Psylloidea</taxon>
        <taxon>Psyllidae</taxon>
        <taxon>Psyllinae</taxon>
        <taxon>Cacopsylla</taxon>
    </lineage>
</organism>
<sequence>MKLLVLGSLIQQIIIIVSKTILNLKDCLCLSFRATCLILLSSSSSFMSMAKGFYYFLLLSTVCDSRDTFRLPLPPFSSLFNLISTLSHTQVLLLHKICYNYLATLLQAPYLS</sequence>
<evidence type="ECO:0000313" key="1">
    <source>
        <dbReference type="EMBL" id="CAG6790880.1"/>
    </source>
</evidence>
<dbReference type="EMBL" id="HBUF01673525">
    <property type="protein sequence ID" value="CAG6790880.1"/>
    <property type="molecule type" value="Transcribed_RNA"/>
</dbReference>
<name>A0A8D9BSQ2_9HEMI</name>
<proteinExistence type="predicted"/>